<dbReference type="GeneID" id="105231229"/>
<feature type="region of interest" description="Disordered" evidence="13">
    <location>
        <begin position="194"/>
        <end position="221"/>
    </location>
</feature>
<sequence length="221" mass="24392">MATTARSGGNASGSTAQRPNGTQQNKNCQFKLVLLGESAVGKSSLVLRFVKGQFHEYQESTIGAAFLTQTICIEDTVVKFEIWDTAGQERYHSLAPMYYRGAQAAIVVYDIQNQDSFQRAKTWVKELHKQASPNIVIALAGNKADLSNIRVVEYEEAKQYAEENGLLFMETSAKTGMNVNDIFLAIAKKLPKNDGAHNQGAPAGRRLNDNENNRQTNNCCK</sequence>
<evidence type="ECO:0000313" key="16">
    <source>
        <dbReference type="Proteomes" id="UP001652620"/>
    </source>
</evidence>
<keyword evidence="16" id="KW-1185">Reference proteome</keyword>
<dbReference type="EMBL" id="GAKP01008557">
    <property type="protein sequence ID" value="JAC50395.1"/>
    <property type="molecule type" value="Transcribed_RNA"/>
</dbReference>
<evidence type="ECO:0000256" key="12">
    <source>
        <dbReference type="ARBA" id="ARBA00047660"/>
    </source>
</evidence>
<comment type="similarity">
    <text evidence="2">Belongs to the small GTPase superfamily. Rab family.</text>
</comment>
<dbReference type="PROSITE" id="PS51421">
    <property type="entry name" value="RAS"/>
    <property type="match status" value="1"/>
</dbReference>
<keyword evidence="7" id="KW-0378">Hydrolase</keyword>
<dbReference type="InterPro" id="IPR001806">
    <property type="entry name" value="Small_GTPase"/>
</dbReference>
<dbReference type="GO" id="GO:0005525">
    <property type="term" value="F:GTP binding"/>
    <property type="evidence" value="ECO:0007669"/>
    <property type="project" value="UniProtKB-KW"/>
</dbReference>
<dbReference type="EC" id="3.6.5.2" evidence="3"/>
<dbReference type="OMA" id="DEEGLMW"/>
<dbReference type="CTD" id="33418"/>
<evidence type="ECO:0000256" key="11">
    <source>
        <dbReference type="ARBA" id="ARBA00023289"/>
    </source>
</evidence>
<dbReference type="InterPro" id="IPR027417">
    <property type="entry name" value="P-loop_NTPase"/>
</dbReference>
<dbReference type="Pfam" id="PF00071">
    <property type="entry name" value="Ras"/>
    <property type="match status" value="1"/>
</dbReference>
<proteinExistence type="evidence at transcript level"/>
<evidence type="ECO:0000256" key="5">
    <source>
        <dbReference type="ARBA" id="ARBA00022741"/>
    </source>
</evidence>
<dbReference type="EMBL" id="GAKP01008560">
    <property type="protein sequence ID" value="JAC50392.1"/>
    <property type="molecule type" value="Transcribed_RNA"/>
</dbReference>
<reference evidence="16 18" key="4">
    <citation type="submission" date="2025-05" db="UniProtKB">
        <authorList>
            <consortium name="RefSeq"/>
        </authorList>
    </citation>
    <scope>NUCLEOTIDE SEQUENCE [LARGE SCALE GENOMIC DNA]</scope>
    <source>
        <tissue evidence="18 19">Adult</tissue>
    </source>
</reference>
<evidence type="ECO:0000313" key="20">
    <source>
        <dbReference type="RefSeq" id="XP_049307840.1"/>
    </source>
</evidence>
<evidence type="ECO:0000313" key="23">
    <source>
        <dbReference type="RefSeq" id="XP_049309109.1"/>
    </source>
</evidence>
<evidence type="ECO:0000313" key="19">
    <source>
        <dbReference type="RefSeq" id="XP_049307349.1"/>
    </source>
</evidence>
<dbReference type="Proteomes" id="UP001652620">
    <property type="component" value="Chromosome 1"/>
</dbReference>
<evidence type="ECO:0000313" key="24">
    <source>
        <dbReference type="RefSeq" id="XP_049309655.1"/>
    </source>
</evidence>
<name>A0A034W7U7_BACDO</name>
<evidence type="ECO:0000313" key="14">
    <source>
        <dbReference type="EMBL" id="AHJ90461.1"/>
    </source>
</evidence>
<evidence type="ECO:0000313" key="21">
    <source>
        <dbReference type="RefSeq" id="XP_049308278.1"/>
    </source>
</evidence>
<evidence type="ECO:0000256" key="8">
    <source>
        <dbReference type="ARBA" id="ARBA00022927"/>
    </source>
</evidence>
<comment type="catalytic activity">
    <reaction evidence="12">
        <text>GTP + H2O = GDP + phosphate + H(+)</text>
        <dbReference type="Rhea" id="RHEA:19669"/>
        <dbReference type="ChEBI" id="CHEBI:15377"/>
        <dbReference type="ChEBI" id="CHEBI:15378"/>
        <dbReference type="ChEBI" id="CHEBI:37565"/>
        <dbReference type="ChEBI" id="CHEBI:43474"/>
        <dbReference type="ChEBI" id="CHEBI:58189"/>
        <dbReference type="EC" id="3.6.5.2"/>
    </reaction>
    <physiologicalReaction direction="left-to-right" evidence="12">
        <dbReference type="Rhea" id="RHEA:19670"/>
    </physiologicalReaction>
</comment>
<dbReference type="EMBL" id="KF859978">
    <property type="protein sequence ID" value="AHJ90461.1"/>
    <property type="molecule type" value="mRNA"/>
</dbReference>
<dbReference type="AlphaFoldDB" id="A0A034W7U7"/>
<dbReference type="SMART" id="SM00174">
    <property type="entry name" value="RHO"/>
    <property type="match status" value="1"/>
</dbReference>
<dbReference type="EMBL" id="GAKP01008558">
    <property type="protein sequence ID" value="JAC50394.1"/>
    <property type="molecule type" value="Transcribed_RNA"/>
</dbReference>
<dbReference type="RefSeq" id="XP_049307840.1">
    <property type="nucleotide sequence ID" value="XM_049451883.1"/>
</dbReference>
<evidence type="ECO:0000256" key="1">
    <source>
        <dbReference type="ARBA" id="ARBA00004412"/>
    </source>
</evidence>
<comment type="subcellular location">
    <subcellularLocation>
        <location evidence="1">Early endosome</location>
    </subcellularLocation>
</comment>
<gene>
    <name evidence="15" type="primary">RAB5B</name>
    <name evidence="17 18 19 20 21 22 23 24" type="synonym">Rab5</name>
    <name evidence="17 18 19 20 21 22 23 24" type="synonym">Rab5b</name>
</gene>
<dbReference type="OrthoDB" id="63533at2759"/>
<keyword evidence="4" id="KW-0813">Transport</keyword>
<dbReference type="Gene3D" id="3.40.50.300">
    <property type="entry name" value="P-loop containing nucleotide triphosphate hydrolases"/>
    <property type="match status" value="1"/>
</dbReference>
<evidence type="ECO:0000256" key="13">
    <source>
        <dbReference type="SAM" id="MobiDB-lite"/>
    </source>
</evidence>
<evidence type="ECO:0000256" key="7">
    <source>
        <dbReference type="ARBA" id="ARBA00022801"/>
    </source>
</evidence>
<reference evidence="14" key="1">
    <citation type="submission" date="2013-11" db="EMBL/GenBank/DDBJ databases">
        <title>Identification and gene expression pattern study of Rab family genes in Bactrocera dorsalis (Diptera: Tetriphitidae).</title>
        <authorList>
            <person name="Peng W."/>
            <person name="Zheng W."/>
            <person name="Peng T."/>
            <person name="Zhang H."/>
        </authorList>
    </citation>
    <scope>NUCLEOTIDE SEQUENCE</scope>
</reference>
<dbReference type="PANTHER" id="PTHR47978">
    <property type="match status" value="1"/>
</dbReference>
<evidence type="ECO:0000256" key="9">
    <source>
        <dbReference type="ARBA" id="ARBA00023134"/>
    </source>
</evidence>
<feature type="region of interest" description="Disordered" evidence="13">
    <location>
        <begin position="1"/>
        <end position="23"/>
    </location>
</feature>
<evidence type="ECO:0000256" key="4">
    <source>
        <dbReference type="ARBA" id="ARBA00022448"/>
    </source>
</evidence>
<keyword evidence="6" id="KW-0967">Endosome</keyword>
<dbReference type="GO" id="GO:0005769">
    <property type="term" value="C:early endosome"/>
    <property type="evidence" value="ECO:0007669"/>
    <property type="project" value="UniProtKB-SubCell"/>
</dbReference>
<dbReference type="FunFam" id="3.40.50.300:FF:000180">
    <property type="entry name" value="Member RAS oncogene family"/>
    <property type="match status" value="1"/>
</dbReference>
<dbReference type="RefSeq" id="XP_049309655.1">
    <property type="nucleotide sequence ID" value="XM_049453698.1"/>
</dbReference>
<dbReference type="RefSeq" id="XP_049307349.1">
    <property type="nucleotide sequence ID" value="XM_049451392.1"/>
</dbReference>
<keyword evidence="11" id="KW-0636">Prenylation</keyword>
<evidence type="ECO:0000256" key="2">
    <source>
        <dbReference type="ARBA" id="ARBA00006270"/>
    </source>
</evidence>
<evidence type="ECO:0000256" key="3">
    <source>
        <dbReference type="ARBA" id="ARBA00011984"/>
    </source>
</evidence>
<dbReference type="RefSeq" id="XP_049306816.1">
    <property type="nucleotide sequence ID" value="XM_049450859.1"/>
</dbReference>
<dbReference type="InterPro" id="IPR005225">
    <property type="entry name" value="Small_GTP-bd"/>
</dbReference>
<dbReference type="CDD" id="cd01860">
    <property type="entry name" value="Rab5_related"/>
    <property type="match status" value="1"/>
</dbReference>
<keyword evidence="5" id="KW-0547">Nucleotide-binding</keyword>
<evidence type="ECO:0000313" key="18">
    <source>
        <dbReference type="RefSeq" id="XP_049306816.1"/>
    </source>
</evidence>
<dbReference type="GO" id="GO:0003925">
    <property type="term" value="F:G protein activity"/>
    <property type="evidence" value="ECO:0007669"/>
    <property type="project" value="UniProtKB-EC"/>
</dbReference>
<dbReference type="SMART" id="SM00173">
    <property type="entry name" value="RAS"/>
    <property type="match status" value="1"/>
</dbReference>
<dbReference type="GO" id="GO:0015031">
    <property type="term" value="P:protein transport"/>
    <property type="evidence" value="ECO:0007669"/>
    <property type="project" value="UniProtKB-KW"/>
</dbReference>
<dbReference type="KEGG" id="bdr:105231229"/>
<reference evidence="15 17" key="2">
    <citation type="journal article" date="2014" name="BMC Genomics">
        <title>Characterizing the developmental transcriptome of the oriental fruit fly, Bactrocera dorsalis (Diptera: Tephritidae) through comparative genomic analysis with Drosophila melanogaster utilizing modENCODE datasets.</title>
        <authorList>
            <person name="Geib S.M."/>
            <person name="Calla B."/>
            <person name="Hall B."/>
            <person name="Hou S."/>
            <person name="Manoukis N.C."/>
        </authorList>
    </citation>
    <scope>NUCLEOTIDE SEQUENCE</scope>
    <source>
        <strain evidence="15">Punador</strain>
    </source>
</reference>
<protein>
    <recommendedName>
        <fullName evidence="3">small monomeric GTPase</fullName>
        <ecNumber evidence="3">3.6.5.2</ecNumber>
    </recommendedName>
</protein>
<keyword evidence="8" id="KW-0653">Protein transport</keyword>
<dbReference type="EMBL" id="GAKP01008561">
    <property type="protein sequence ID" value="JAC50391.1"/>
    <property type="molecule type" value="Transcribed_RNA"/>
</dbReference>
<evidence type="ECO:0000313" key="22">
    <source>
        <dbReference type="RefSeq" id="XP_049308655.1"/>
    </source>
</evidence>
<dbReference type="PROSITE" id="PS51419">
    <property type="entry name" value="RAB"/>
    <property type="match status" value="1"/>
</dbReference>
<dbReference type="EMBL" id="GAKP01008559">
    <property type="protein sequence ID" value="JAC50393.1"/>
    <property type="molecule type" value="Transcribed_RNA"/>
</dbReference>
<dbReference type="SUPFAM" id="SSF52540">
    <property type="entry name" value="P-loop containing nucleoside triphosphate hydrolases"/>
    <property type="match status" value="1"/>
</dbReference>
<accession>A0A034W7U7</accession>
<dbReference type="PRINTS" id="PR00449">
    <property type="entry name" value="RASTRNSFRMNG"/>
</dbReference>
<dbReference type="RefSeq" id="XP_049308278.1">
    <property type="nucleotide sequence ID" value="XM_049452321.1"/>
</dbReference>
<reference evidence="17" key="3">
    <citation type="journal article" date="2016" name="BMC Genomics">
        <title>RNA sequencing to characterize transcriptional changes of sexual maturation and mating in the female oriental fruit fly Bactrocera dorsalis.</title>
        <authorList>
            <person name="Zheng W."/>
            <person name="Luo D."/>
            <person name="Wu F."/>
            <person name="Wang J."/>
            <person name="Zhang H."/>
        </authorList>
    </citation>
    <scope>NUCLEOTIDE SEQUENCE</scope>
</reference>
<organism evidence="15">
    <name type="scientific">Bactrocera dorsalis</name>
    <name type="common">Oriental fruit fly</name>
    <name type="synonym">Dacus dorsalis</name>
    <dbReference type="NCBI Taxonomy" id="27457"/>
    <lineage>
        <taxon>Eukaryota</taxon>
        <taxon>Metazoa</taxon>
        <taxon>Ecdysozoa</taxon>
        <taxon>Arthropoda</taxon>
        <taxon>Hexapoda</taxon>
        <taxon>Insecta</taxon>
        <taxon>Pterygota</taxon>
        <taxon>Neoptera</taxon>
        <taxon>Endopterygota</taxon>
        <taxon>Diptera</taxon>
        <taxon>Brachycera</taxon>
        <taxon>Muscomorpha</taxon>
        <taxon>Tephritoidea</taxon>
        <taxon>Tephritidae</taxon>
        <taxon>Bactrocera</taxon>
        <taxon>Bactrocera</taxon>
    </lineage>
</organism>
<dbReference type="RefSeq" id="XP_049308655.1">
    <property type="nucleotide sequence ID" value="XM_049452698.1"/>
</dbReference>
<evidence type="ECO:0000313" key="15">
    <source>
        <dbReference type="EMBL" id="JAC50392.1"/>
    </source>
</evidence>
<dbReference type="PROSITE" id="PS51420">
    <property type="entry name" value="RHO"/>
    <property type="match status" value="1"/>
</dbReference>
<dbReference type="RefSeq" id="XP_049309109.1">
    <property type="nucleotide sequence ID" value="XM_049453152.1"/>
</dbReference>
<dbReference type="NCBIfam" id="TIGR00231">
    <property type="entry name" value="small_GTP"/>
    <property type="match status" value="1"/>
</dbReference>
<keyword evidence="9" id="KW-0342">GTP-binding</keyword>
<evidence type="ECO:0000256" key="10">
    <source>
        <dbReference type="ARBA" id="ARBA00023288"/>
    </source>
</evidence>
<dbReference type="SMR" id="A0A034W7U7"/>
<evidence type="ECO:0000256" key="6">
    <source>
        <dbReference type="ARBA" id="ARBA00022753"/>
    </source>
</evidence>
<keyword evidence="10" id="KW-0449">Lipoprotein</keyword>
<dbReference type="RefSeq" id="NP_001306720.1">
    <property type="nucleotide sequence ID" value="NM_001319791.1"/>
</dbReference>
<evidence type="ECO:0000313" key="17">
    <source>
        <dbReference type="RefSeq" id="NP_001306720.1"/>
    </source>
</evidence>
<dbReference type="SMART" id="SM00175">
    <property type="entry name" value="RAB"/>
    <property type="match status" value="1"/>
</dbReference>
<dbReference type="SMART" id="SM00176">
    <property type="entry name" value="RAN"/>
    <property type="match status" value="1"/>
</dbReference>